<dbReference type="AlphaFoldDB" id="A0AA37N3I9"/>
<accession>A0AA37N3I9</accession>
<sequence>MKQSPKQIYLLTGRASAETAFIYAAQMRFLIEKLAGRGKINSDLSPACDGTGIAAQPALAA</sequence>
<evidence type="ECO:0000313" key="1">
    <source>
        <dbReference type="EMBL" id="GKH00533.1"/>
    </source>
</evidence>
<organism evidence="1 2">
    <name type="scientific">Hungatella hathewayi</name>
    <dbReference type="NCBI Taxonomy" id="154046"/>
    <lineage>
        <taxon>Bacteria</taxon>
        <taxon>Bacillati</taxon>
        <taxon>Bacillota</taxon>
        <taxon>Clostridia</taxon>
        <taxon>Lachnospirales</taxon>
        <taxon>Lachnospiraceae</taxon>
        <taxon>Hungatella</taxon>
    </lineage>
</organism>
<name>A0AA37N3I9_9FIRM</name>
<dbReference type="EMBL" id="BQNJ01000001">
    <property type="protein sequence ID" value="GKH00533.1"/>
    <property type="molecule type" value="Genomic_DNA"/>
</dbReference>
<comment type="caution">
    <text evidence="1">The sequence shown here is derived from an EMBL/GenBank/DDBJ whole genome shotgun (WGS) entry which is preliminary data.</text>
</comment>
<evidence type="ECO:0000313" key="2">
    <source>
        <dbReference type="Proteomes" id="UP001055091"/>
    </source>
</evidence>
<dbReference type="Proteomes" id="UP001055091">
    <property type="component" value="Unassembled WGS sequence"/>
</dbReference>
<protein>
    <submittedName>
        <fullName evidence="1">Uncharacterized protein</fullName>
    </submittedName>
</protein>
<reference evidence="1" key="1">
    <citation type="submission" date="2022-01" db="EMBL/GenBank/DDBJ databases">
        <title>Novel bile acid biosynthetic pathways are enriched in the microbiome of centenarians.</title>
        <authorList>
            <person name="Sato Y."/>
            <person name="Atarashi K."/>
            <person name="Plichta R.D."/>
            <person name="Arai Y."/>
            <person name="Sasajima S."/>
            <person name="Kearney M.S."/>
            <person name="Suda W."/>
            <person name="Takeshita K."/>
            <person name="Sasaki T."/>
            <person name="Okamoto S."/>
            <person name="Skelly N.A."/>
            <person name="Okamura Y."/>
            <person name="Vlamakis H."/>
            <person name="Li Y."/>
            <person name="Tanoue T."/>
            <person name="Takei H."/>
            <person name="Nittono H."/>
            <person name="Narushima S."/>
            <person name="Irie J."/>
            <person name="Itoh H."/>
            <person name="Moriya K."/>
            <person name="Sugiura Y."/>
            <person name="Suematsu M."/>
            <person name="Moritoki N."/>
            <person name="Shibata S."/>
            <person name="Littman R.D."/>
            <person name="Fischbach A.M."/>
            <person name="Uwamino Y."/>
            <person name="Inoue T."/>
            <person name="Honda A."/>
            <person name="Hattori M."/>
            <person name="Murai T."/>
            <person name="Xavier J.R."/>
            <person name="Hirose N."/>
            <person name="Honda K."/>
        </authorList>
    </citation>
    <scope>NUCLEOTIDE SEQUENCE</scope>
    <source>
        <strain evidence="1">CE91-St55</strain>
    </source>
</reference>
<gene>
    <name evidence="1" type="ORF">CE91St55_25140</name>
</gene>
<proteinExistence type="predicted"/>